<feature type="non-terminal residue" evidence="2">
    <location>
        <position position="262"/>
    </location>
</feature>
<comment type="caution">
    <text evidence="2">The sequence shown here is derived from an EMBL/GenBank/DDBJ whole genome shotgun (WGS) entry which is preliminary data.</text>
</comment>
<sequence length="262" mass="27626">AEAIAATKAGGLLQFGNVVGDVMEKFGLFTSTIKANVVKVMLPHIQRLNESLAKLIKEGKIDEWARSASDTIVKAFGGIAKIFDDIAGSVEKLKKALNALKTTAKAVGTAMKWYALIITGKAPKVIAEEILKGITGGPTTGPTFKGKVPPRPAAAAPAKPNIWGSPDFDWSKPASDLPVIKGPTFEPKIKKSPAVGWDVGIASMNADLAGLGGTMQQTFDLSAVTGLLQSMRIARSQLHTAEWIGQMGAGGRNPALRTEIER</sequence>
<gene>
    <name evidence="2" type="ORF">S01H1_48679</name>
</gene>
<name>X0WU62_9ZZZZ</name>
<evidence type="ECO:0000313" key="2">
    <source>
        <dbReference type="EMBL" id="GAG16271.1"/>
    </source>
</evidence>
<protein>
    <submittedName>
        <fullName evidence="2">Uncharacterized protein</fullName>
    </submittedName>
</protein>
<proteinExistence type="predicted"/>
<feature type="region of interest" description="Disordered" evidence="1">
    <location>
        <begin position="141"/>
        <end position="167"/>
    </location>
</feature>
<dbReference type="AlphaFoldDB" id="X0WU62"/>
<feature type="non-terminal residue" evidence="2">
    <location>
        <position position="1"/>
    </location>
</feature>
<feature type="compositionally biased region" description="Low complexity" evidence="1">
    <location>
        <begin position="141"/>
        <end position="160"/>
    </location>
</feature>
<reference evidence="2" key="1">
    <citation type="journal article" date="2014" name="Front. Microbiol.">
        <title>High frequency of phylogenetically diverse reductive dehalogenase-homologous genes in deep subseafloor sedimentary metagenomes.</title>
        <authorList>
            <person name="Kawai M."/>
            <person name="Futagami T."/>
            <person name="Toyoda A."/>
            <person name="Takaki Y."/>
            <person name="Nishi S."/>
            <person name="Hori S."/>
            <person name="Arai W."/>
            <person name="Tsubouchi T."/>
            <person name="Morono Y."/>
            <person name="Uchiyama I."/>
            <person name="Ito T."/>
            <person name="Fujiyama A."/>
            <person name="Inagaki F."/>
            <person name="Takami H."/>
        </authorList>
    </citation>
    <scope>NUCLEOTIDE SEQUENCE</scope>
    <source>
        <strain evidence="2">Expedition CK06-06</strain>
    </source>
</reference>
<evidence type="ECO:0000256" key="1">
    <source>
        <dbReference type="SAM" id="MobiDB-lite"/>
    </source>
</evidence>
<organism evidence="2">
    <name type="scientific">marine sediment metagenome</name>
    <dbReference type="NCBI Taxonomy" id="412755"/>
    <lineage>
        <taxon>unclassified sequences</taxon>
        <taxon>metagenomes</taxon>
        <taxon>ecological metagenomes</taxon>
    </lineage>
</organism>
<dbReference type="EMBL" id="BARS01031268">
    <property type="protein sequence ID" value="GAG16271.1"/>
    <property type="molecule type" value="Genomic_DNA"/>
</dbReference>
<accession>X0WU62</accession>